<dbReference type="AlphaFoldDB" id="A0A6J8DGA3"/>
<organism evidence="2 3">
    <name type="scientific">Mytilus coruscus</name>
    <name type="common">Sea mussel</name>
    <dbReference type="NCBI Taxonomy" id="42192"/>
    <lineage>
        <taxon>Eukaryota</taxon>
        <taxon>Metazoa</taxon>
        <taxon>Spiralia</taxon>
        <taxon>Lophotrochozoa</taxon>
        <taxon>Mollusca</taxon>
        <taxon>Bivalvia</taxon>
        <taxon>Autobranchia</taxon>
        <taxon>Pteriomorphia</taxon>
        <taxon>Mytilida</taxon>
        <taxon>Mytiloidea</taxon>
        <taxon>Mytilidae</taxon>
        <taxon>Mytilinae</taxon>
        <taxon>Mytilus</taxon>
    </lineage>
</organism>
<keyword evidence="3" id="KW-1185">Reference proteome</keyword>
<feature type="compositionally biased region" description="Polar residues" evidence="1">
    <location>
        <begin position="134"/>
        <end position="149"/>
    </location>
</feature>
<name>A0A6J8DGA3_MYTCO</name>
<evidence type="ECO:0000313" key="2">
    <source>
        <dbReference type="EMBL" id="CAC5406382.1"/>
    </source>
</evidence>
<feature type="compositionally biased region" description="Low complexity" evidence="1">
    <location>
        <begin position="114"/>
        <end position="125"/>
    </location>
</feature>
<evidence type="ECO:0000313" key="3">
    <source>
        <dbReference type="Proteomes" id="UP000507470"/>
    </source>
</evidence>
<dbReference type="Proteomes" id="UP000507470">
    <property type="component" value="Unassembled WGS sequence"/>
</dbReference>
<feature type="region of interest" description="Disordered" evidence="1">
    <location>
        <begin position="114"/>
        <end position="156"/>
    </location>
</feature>
<dbReference type="OrthoDB" id="10445696at2759"/>
<gene>
    <name evidence="2" type="ORF">MCOR_39961</name>
</gene>
<proteinExistence type="predicted"/>
<sequence length="198" mass="23161">MYLKESYTNAEKLQQTFADEVIKSHRLINAIRKGAEEERSKGVWQYPEKDWLIGRHKIFTDVLAKLEDVRDHEPCFVNKHHAYVKLIDKIKTDFLTLLNERIKSIKPSCSILDAQSSDDSGTDGQSKNRDKYSSKCQEQVNENESNSGVDTDDKSDCNKRQKCDFKLLYECTLTLKNERNNFFKIYLLVEERQICKIL</sequence>
<accession>A0A6J8DGA3</accession>
<reference evidence="2 3" key="1">
    <citation type="submission" date="2020-06" db="EMBL/GenBank/DDBJ databases">
        <authorList>
            <person name="Li R."/>
            <person name="Bekaert M."/>
        </authorList>
    </citation>
    <scope>NUCLEOTIDE SEQUENCE [LARGE SCALE GENOMIC DNA]</scope>
    <source>
        <strain evidence="3">wild</strain>
    </source>
</reference>
<protein>
    <submittedName>
        <fullName evidence="2">Uncharacterized protein</fullName>
    </submittedName>
</protein>
<dbReference type="EMBL" id="CACVKT020007209">
    <property type="protein sequence ID" value="CAC5406382.1"/>
    <property type="molecule type" value="Genomic_DNA"/>
</dbReference>
<evidence type="ECO:0000256" key="1">
    <source>
        <dbReference type="SAM" id="MobiDB-lite"/>
    </source>
</evidence>